<dbReference type="EMBL" id="LXQA010722048">
    <property type="protein sequence ID" value="MCI67701.1"/>
    <property type="molecule type" value="Genomic_DNA"/>
</dbReference>
<sequence>SQTISILCKGIGSGVVGESVRVGGHIWEE</sequence>
<evidence type="ECO:0000313" key="1">
    <source>
        <dbReference type="EMBL" id="MCI67701.1"/>
    </source>
</evidence>
<organism evidence="1 2">
    <name type="scientific">Trifolium medium</name>
    <dbReference type="NCBI Taxonomy" id="97028"/>
    <lineage>
        <taxon>Eukaryota</taxon>
        <taxon>Viridiplantae</taxon>
        <taxon>Streptophyta</taxon>
        <taxon>Embryophyta</taxon>
        <taxon>Tracheophyta</taxon>
        <taxon>Spermatophyta</taxon>
        <taxon>Magnoliopsida</taxon>
        <taxon>eudicotyledons</taxon>
        <taxon>Gunneridae</taxon>
        <taxon>Pentapetalae</taxon>
        <taxon>rosids</taxon>
        <taxon>fabids</taxon>
        <taxon>Fabales</taxon>
        <taxon>Fabaceae</taxon>
        <taxon>Papilionoideae</taxon>
        <taxon>50 kb inversion clade</taxon>
        <taxon>NPAAA clade</taxon>
        <taxon>Hologalegina</taxon>
        <taxon>IRL clade</taxon>
        <taxon>Trifolieae</taxon>
        <taxon>Trifolium</taxon>
    </lineage>
</organism>
<proteinExistence type="predicted"/>
<name>A0A392U2N7_9FABA</name>
<protein>
    <submittedName>
        <fullName evidence="1">Uncharacterized protein</fullName>
    </submittedName>
</protein>
<feature type="non-terminal residue" evidence="1">
    <location>
        <position position="1"/>
    </location>
</feature>
<comment type="caution">
    <text evidence="1">The sequence shown here is derived from an EMBL/GenBank/DDBJ whole genome shotgun (WGS) entry which is preliminary data.</text>
</comment>
<evidence type="ECO:0000313" key="2">
    <source>
        <dbReference type="Proteomes" id="UP000265520"/>
    </source>
</evidence>
<accession>A0A392U2N7</accession>
<keyword evidence="2" id="KW-1185">Reference proteome</keyword>
<dbReference type="Proteomes" id="UP000265520">
    <property type="component" value="Unassembled WGS sequence"/>
</dbReference>
<dbReference type="AlphaFoldDB" id="A0A392U2N7"/>
<reference evidence="1 2" key="1">
    <citation type="journal article" date="2018" name="Front. Plant Sci.">
        <title>Red Clover (Trifolium pratense) and Zigzag Clover (T. medium) - A Picture of Genomic Similarities and Differences.</title>
        <authorList>
            <person name="Dluhosova J."/>
            <person name="Istvanek J."/>
            <person name="Nedelnik J."/>
            <person name="Repkova J."/>
        </authorList>
    </citation>
    <scope>NUCLEOTIDE SEQUENCE [LARGE SCALE GENOMIC DNA]</scope>
    <source>
        <strain evidence="2">cv. 10/8</strain>
        <tissue evidence="1">Leaf</tissue>
    </source>
</reference>